<protein>
    <submittedName>
        <fullName evidence="2">Uncharacterized protein</fullName>
    </submittedName>
</protein>
<sequence>MEEKHGWNLWMLDSHHGELWENRFQITCKNPTVSKIAETPSGWAVFRDGYKPMWEDVKNCGRLTAKSFEAVELYEIVAAFFNLLANDSNVSGIIYTRSKNFGLWLNNSDDKIIGELKSKLSTICNREEDEIKWDNFKGGKKADLHLRGVIWKYGQLSFKTETLTNLSVYDIDILEASPNFVINYKKEFPIKCDECFLVEAEFTSPFNTESIKKFVESCFFWFQKSKKSQIIGISKAIALKIVGKKITIRFYTDPIGFCKRKNAKYTNFHEVLIIFAQKWKSQLITEFLSPENNIKMIGLREKDRDLQFSI</sequence>
<dbReference type="AlphaFoldDB" id="A0A914P1F1"/>
<evidence type="ECO:0000313" key="1">
    <source>
        <dbReference type="Proteomes" id="UP000887578"/>
    </source>
</evidence>
<dbReference type="Gene3D" id="3.30.760.10">
    <property type="entry name" value="RNA Cap, Translation Initiation Factor Eif4e"/>
    <property type="match status" value="1"/>
</dbReference>
<dbReference type="InterPro" id="IPR023398">
    <property type="entry name" value="TIF_eIF4e-like"/>
</dbReference>
<name>A0A914P1F1_9BILA</name>
<organism evidence="1 2">
    <name type="scientific">Panagrolaimus davidi</name>
    <dbReference type="NCBI Taxonomy" id="227884"/>
    <lineage>
        <taxon>Eukaryota</taxon>
        <taxon>Metazoa</taxon>
        <taxon>Ecdysozoa</taxon>
        <taxon>Nematoda</taxon>
        <taxon>Chromadorea</taxon>
        <taxon>Rhabditida</taxon>
        <taxon>Tylenchina</taxon>
        <taxon>Panagrolaimomorpha</taxon>
        <taxon>Panagrolaimoidea</taxon>
        <taxon>Panagrolaimidae</taxon>
        <taxon>Panagrolaimus</taxon>
    </lineage>
</organism>
<dbReference type="Proteomes" id="UP000887578">
    <property type="component" value="Unplaced"/>
</dbReference>
<evidence type="ECO:0000313" key="2">
    <source>
        <dbReference type="WBParaSite" id="PDA_v2.g11625.t1"/>
    </source>
</evidence>
<accession>A0A914P1F1</accession>
<proteinExistence type="predicted"/>
<reference evidence="2" key="1">
    <citation type="submission" date="2022-11" db="UniProtKB">
        <authorList>
            <consortium name="WormBaseParasite"/>
        </authorList>
    </citation>
    <scope>IDENTIFICATION</scope>
</reference>
<dbReference type="WBParaSite" id="PDA_v2.g11625.t1">
    <property type="protein sequence ID" value="PDA_v2.g11625.t1"/>
    <property type="gene ID" value="PDA_v2.g11625"/>
</dbReference>
<dbReference type="SUPFAM" id="SSF55418">
    <property type="entry name" value="eIF4e-like"/>
    <property type="match status" value="1"/>
</dbReference>
<keyword evidence="1" id="KW-1185">Reference proteome</keyword>